<feature type="transmembrane region" description="Helical" evidence="1">
    <location>
        <begin position="71"/>
        <end position="91"/>
    </location>
</feature>
<evidence type="ECO:0000313" key="2">
    <source>
        <dbReference type="EMBL" id="CAV18942.1"/>
    </source>
</evidence>
<dbReference type="KEGG" id="vsp:VS_1758"/>
<reference evidence="2 3" key="1">
    <citation type="submission" date="2009-02" db="EMBL/GenBank/DDBJ databases">
        <title>Vibrio splendidus str. LGP32 complete genome.</title>
        <authorList>
            <person name="Mazel D."/>
            <person name="Le Roux F."/>
        </authorList>
    </citation>
    <scope>NUCLEOTIDE SEQUENCE [LARGE SCALE GENOMIC DNA]</scope>
    <source>
        <strain evidence="2 3">LGP32</strain>
    </source>
</reference>
<gene>
    <name evidence="2" type="ordered locus">VS_1758</name>
</gene>
<proteinExistence type="predicted"/>
<evidence type="ECO:0000256" key="1">
    <source>
        <dbReference type="SAM" id="Phobius"/>
    </source>
</evidence>
<accession>B7VPJ2</accession>
<dbReference type="AlphaFoldDB" id="B7VPJ2"/>
<evidence type="ECO:0000313" key="3">
    <source>
        <dbReference type="Proteomes" id="UP000009100"/>
    </source>
</evidence>
<organism evidence="2 3">
    <name type="scientific">Vibrio atlanticus (strain LGP32)</name>
    <name type="common">Vibrio splendidus (strain Mel32)</name>
    <dbReference type="NCBI Taxonomy" id="575788"/>
    <lineage>
        <taxon>Bacteria</taxon>
        <taxon>Pseudomonadati</taxon>
        <taxon>Pseudomonadota</taxon>
        <taxon>Gammaproteobacteria</taxon>
        <taxon>Vibrionales</taxon>
        <taxon>Vibrionaceae</taxon>
        <taxon>Vibrio</taxon>
    </lineage>
</organism>
<keyword evidence="1" id="KW-0472">Membrane</keyword>
<protein>
    <submittedName>
        <fullName evidence="2">Uncharacterized protein</fullName>
    </submittedName>
</protein>
<keyword evidence="1" id="KW-1133">Transmembrane helix</keyword>
<keyword evidence="1" id="KW-0812">Transmembrane</keyword>
<dbReference type="EMBL" id="FM954972">
    <property type="protein sequence ID" value="CAV18942.1"/>
    <property type="molecule type" value="Genomic_DNA"/>
</dbReference>
<dbReference type="HOGENOM" id="CLU_2222149_0_0_6"/>
<feature type="transmembrane region" description="Helical" evidence="1">
    <location>
        <begin position="6"/>
        <end position="21"/>
    </location>
</feature>
<sequence>MSVVQYVLISLIGIGINHFLSEHYRKNNSTMQFIAYVIIACAFGHQHYSILFEKVVVDNWLFFFTSNAATVSDTLRFLSFVFLVLTTATLPPSKLSGLFKRLAIRT</sequence>
<dbReference type="Proteomes" id="UP000009100">
    <property type="component" value="Chromosome 1"/>
</dbReference>
<dbReference type="STRING" id="575788.VS_1758"/>
<name>B7VPJ2_VIBA3</name>
<feature type="transmembrane region" description="Helical" evidence="1">
    <location>
        <begin position="33"/>
        <end position="51"/>
    </location>
</feature>